<organism evidence="1 2">
    <name type="scientific">Dulcicalothrix desertica PCC 7102</name>
    <dbReference type="NCBI Taxonomy" id="232991"/>
    <lineage>
        <taxon>Bacteria</taxon>
        <taxon>Bacillati</taxon>
        <taxon>Cyanobacteriota</taxon>
        <taxon>Cyanophyceae</taxon>
        <taxon>Nostocales</taxon>
        <taxon>Calotrichaceae</taxon>
        <taxon>Dulcicalothrix</taxon>
    </lineage>
</organism>
<dbReference type="Proteomes" id="UP000271624">
    <property type="component" value="Unassembled WGS sequence"/>
</dbReference>
<protein>
    <submittedName>
        <fullName evidence="1">Uncharacterized protein</fullName>
    </submittedName>
</protein>
<evidence type="ECO:0000313" key="1">
    <source>
        <dbReference type="EMBL" id="RUT03903.1"/>
    </source>
</evidence>
<gene>
    <name evidence="1" type="ORF">DSM106972_048170</name>
</gene>
<reference evidence="1" key="2">
    <citation type="journal article" date="2019" name="Genome Biol. Evol.">
        <title>Day and night: Metabolic profiles and evolutionary relationships of six axenic non-marine cyanobacteria.</title>
        <authorList>
            <person name="Will S.E."/>
            <person name="Henke P."/>
            <person name="Boedeker C."/>
            <person name="Huang S."/>
            <person name="Brinkmann H."/>
            <person name="Rohde M."/>
            <person name="Jarek M."/>
            <person name="Friedl T."/>
            <person name="Seufert S."/>
            <person name="Schumacher M."/>
            <person name="Overmann J."/>
            <person name="Neumann-Schaal M."/>
            <person name="Petersen J."/>
        </authorList>
    </citation>
    <scope>NUCLEOTIDE SEQUENCE [LARGE SCALE GENOMIC DNA]</scope>
    <source>
        <strain evidence="1">PCC 7102</strain>
    </source>
</reference>
<reference evidence="1" key="1">
    <citation type="submission" date="2018-12" db="EMBL/GenBank/DDBJ databases">
        <authorList>
            <person name="Will S."/>
            <person name="Neumann-Schaal M."/>
            <person name="Henke P."/>
        </authorList>
    </citation>
    <scope>NUCLEOTIDE SEQUENCE</scope>
    <source>
        <strain evidence="1">PCC 7102</strain>
    </source>
</reference>
<dbReference type="RefSeq" id="WP_127083176.1">
    <property type="nucleotide sequence ID" value="NZ_RSCL01000012.1"/>
</dbReference>
<accession>A0A3S1ALH4</accession>
<keyword evidence="2" id="KW-1185">Reference proteome</keyword>
<dbReference type="AlphaFoldDB" id="A0A3S1ALH4"/>
<dbReference type="EMBL" id="RSCL01000012">
    <property type="protein sequence ID" value="RUT03903.1"/>
    <property type="molecule type" value="Genomic_DNA"/>
</dbReference>
<dbReference type="OrthoDB" id="9869860at2"/>
<name>A0A3S1ALH4_9CYAN</name>
<evidence type="ECO:0000313" key="2">
    <source>
        <dbReference type="Proteomes" id="UP000271624"/>
    </source>
</evidence>
<sequence>MSRNRVLNNQHSELVSEAVTGILAVLKQLYAAAYTFSEHSDFLDEALQDTEQLLLQFPVGLEGQFIANGVDFTTAIRLIAALDRFDLTEGVEILKSIRDPRTCGIAQRIFSRMAQSRGL</sequence>
<proteinExistence type="predicted"/>
<comment type="caution">
    <text evidence="1">The sequence shown here is derived from an EMBL/GenBank/DDBJ whole genome shotgun (WGS) entry which is preliminary data.</text>
</comment>